<reference evidence="2 3" key="1">
    <citation type="submission" date="2020-02" db="EMBL/GenBank/DDBJ databases">
        <title>A chromosome-scale genome assembly of the black bullhead catfish (Ameiurus melas).</title>
        <authorList>
            <person name="Wen M."/>
            <person name="Zham M."/>
            <person name="Cabau C."/>
            <person name="Klopp C."/>
            <person name="Donnadieu C."/>
            <person name="Roques C."/>
            <person name="Bouchez O."/>
            <person name="Lampietro C."/>
            <person name="Jouanno E."/>
            <person name="Herpin A."/>
            <person name="Louis A."/>
            <person name="Berthelot C."/>
            <person name="Parey E."/>
            <person name="Roest-Crollius H."/>
            <person name="Braasch I."/>
            <person name="Postlethwait J."/>
            <person name="Robinson-Rechavi M."/>
            <person name="Echchiki A."/>
            <person name="Begum T."/>
            <person name="Montfort J."/>
            <person name="Schartl M."/>
            <person name="Bobe J."/>
            <person name="Guiguen Y."/>
        </authorList>
    </citation>
    <scope>NUCLEOTIDE SEQUENCE [LARGE SCALE GENOMIC DNA]</scope>
    <source>
        <strain evidence="2">M_S1</strain>
        <tissue evidence="2">Blood</tissue>
    </source>
</reference>
<feature type="coiled-coil region" evidence="1">
    <location>
        <begin position="185"/>
        <end position="286"/>
    </location>
</feature>
<gene>
    <name evidence="2" type="ORF">AMELA_G00132490</name>
</gene>
<feature type="coiled-coil region" evidence="1">
    <location>
        <begin position="34"/>
        <end position="75"/>
    </location>
</feature>
<evidence type="ECO:0000256" key="1">
    <source>
        <dbReference type="SAM" id="Coils"/>
    </source>
</evidence>
<protein>
    <submittedName>
        <fullName evidence="2">Uncharacterized protein</fullName>
    </submittedName>
</protein>
<dbReference type="Proteomes" id="UP000593565">
    <property type="component" value="Unassembled WGS sequence"/>
</dbReference>
<evidence type="ECO:0000313" key="2">
    <source>
        <dbReference type="EMBL" id="KAF4082810.1"/>
    </source>
</evidence>
<comment type="caution">
    <text evidence="2">The sequence shown here is derived from an EMBL/GenBank/DDBJ whole genome shotgun (WGS) entry which is preliminary data.</text>
</comment>
<proteinExistence type="predicted"/>
<evidence type="ECO:0000313" key="3">
    <source>
        <dbReference type="Proteomes" id="UP000593565"/>
    </source>
</evidence>
<dbReference type="EMBL" id="JAAGNN010000011">
    <property type="protein sequence ID" value="KAF4082810.1"/>
    <property type="molecule type" value="Genomic_DNA"/>
</dbReference>
<keyword evidence="3" id="KW-1185">Reference proteome</keyword>
<keyword evidence="1" id="KW-0175">Coiled coil</keyword>
<organism evidence="2 3">
    <name type="scientific">Ameiurus melas</name>
    <name type="common">Black bullhead</name>
    <name type="synonym">Silurus melas</name>
    <dbReference type="NCBI Taxonomy" id="219545"/>
    <lineage>
        <taxon>Eukaryota</taxon>
        <taxon>Metazoa</taxon>
        <taxon>Chordata</taxon>
        <taxon>Craniata</taxon>
        <taxon>Vertebrata</taxon>
        <taxon>Euteleostomi</taxon>
        <taxon>Actinopterygii</taxon>
        <taxon>Neopterygii</taxon>
        <taxon>Teleostei</taxon>
        <taxon>Ostariophysi</taxon>
        <taxon>Siluriformes</taxon>
        <taxon>Ictaluridae</taxon>
        <taxon>Ameiurus</taxon>
    </lineage>
</organism>
<sequence>MAVETIAQSKMEKSGLKDQVETRQGTMQDMGNLLNAVEVEKSGLKDQVETLQGTVQDMENMLSETHTECDKLMNRVSVSREDHNILKCEYEEMKKTLINKEELLNVFLSEAEEKHQMDLETIAQLKVKKSGLKDQVKTLQGRMAVTGNVHNETYQCAIRLMTEIRVKDNEMKRLIDVDKIVKVTLPEAEEEHQKDVETIAQLKMERSDLKDQVESLQERVRYTENLLHFVEVEKSDLTSEMKRLQRRVQTMVKHVCETDWEIGTRVYKLQLKNDEMKKRLIDAEELLKKHGIPSRYSSEST</sequence>
<accession>A0A7J6AJG7</accession>
<dbReference type="Gene3D" id="1.20.5.4090">
    <property type="match status" value="4"/>
</dbReference>
<name>A0A7J6AJG7_AMEME</name>
<dbReference type="AlphaFoldDB" id="A0A7J6AJG7"/>